<evidence type="ECO:0008006" key="5">
    <source>
        <dbReference type="Google" id="ProtNLM"/>
    </source>
</evidence>
<reference evidence="3 4" key="1">
    <citation type="journal article" date="2018" name="Elife">
        <title>Functional genomics of lipid metabolism in the oleaginous yeast Rhodosporidium toruloides.</title>
        <authorList>
            <person name="Coradetti S.T."/>
            <person name="Pinel D."/>
            <person name="Geiselman G."/>
            <person name="Ito M."/>
            <person name="Mondo S."/>
            <person name="Reilly M.C."/>
            <person name="Cheng Y.F."/>
            <person name="Bauer S."/>
            <person name="Grigoriev I."/>
            <person name="Gladden J.M."/>
            <person name="Simmons B.A."/>
            <person name="Brem R."/>
            <person name="Arkin A.P."/>
            <person name="Skerker J.M."/>
        </authorList>
    </citation>
    <scope>NUCLEOTIDE SEQUENCE [LARGE SCALE GENOMIC DNA]</scope>
    <source>
        <strain evidence="3 4">NBRC 0880</strain>
    </source>
</reference>
<feature type="region of interest" description="Disordered" evidence="1">
    <location>
        <begin position="195"/>
        <end position="225"/>
    </location>
</feature>
<gene>
    <name evidence="3" type="ORF">AAT19DRAFT_15281</name>
</gene>
<dbReference type="AlphaFoldDB" id="A0A2T0A6R3"/>
<protein>
    <recommendedName>
        <fullName evidence="5">Transcription factor domain-containing protein</fullName>
    </recommendedName>
</protein>
<proteinExistence type="predicted"/>
<feature type="compositionally biased region" description="Low complexity" evidence="1">
    <location>
        <begin position="195"/>
        <end position="207"/>
    </location>
</feature>
<accession>A0A2T0A6R3</accession>
<feature type="signal peptide" evidence="2">
    <location>
        <begin position="1"/>
        <end position="28"/>
    </location>
</feature>
<evidence type="ECO:0000313" key="4">
    <source>
        <dbReference type="Proteomes" id="UP000239560"/>
    </source>
</evidence>
<dbReference type="Proteomes" id="UP000239560">
    <property type="component" value="Unassembled WGS sequence"/>
</dbReference>
<organism evidence="3 4">
    <name type="scientific">Rhodotorula toruloides</name>
    <name type="common">Yeast</name>
    <name type="synonym">Rhodosporidium toruloides</name>
    <dbReference type="NCBI Taxonomy" id="5286"/>
    <lineage>
        <taxon>Eukaryota</taxon>
        <taxon>Fungi</taxon>
        <taxon>Dikarya</taxon>
        <taxon>Basidiomycota</taxon>
        <taxon>Pucciniomycotina</taxon>
        <taxon>Microbotryomycetes</taxon>
        <taxon>Sporidiobolales</taxon>
        <taxon>Sporidiobolaceae</taxon>
        <taxon>Rhodotorula</taxon>
    </lineage>
</organism>
<dbReference type="CDD" id="cd12148">
    <property type="entry name" value="fungal_TF_MHR"/>
    <property type="match status" value="1"/>
</dbReference>
<evidence type="ECO:0000256" key="2">
    <source>
        <dbReference type="SAM" id="SignalP"/>
    </source>
</evidence>
<keyword evidence="2" id="KW-0732">Signal</keyword>
<comment type="caution">
    <text evidence="3">The sequence shown here is derived from an EMBL/GenBank/DDBJ whole genome shotgun (WGS) entry which is preliminary data.</text>
</comment>
<dbReference type="EMBL" id="LCTV02000007">
    <property type="protein sequence ID" value="PRQ73714.1"/>
    <property type="molecule type" value="Genomic_DNA"/>
</dbReference>
<evidence type="ECO:0000256" key="1">
    <source>
        <dbReference type="SAM" id="MobiDB-lite"/>
    </source>
</evidence>
<feature type="chain" id="PRO_5015549587" description="Transcription factor domain-containing protein" evidence="2">
    <location>
        <begin position="29"/>
        <end position="293"/>
    </location>
</feature>
<evidence type="ECO:0000313" key="3">
    <source>
        <dbReference type="EMBL" id="PRQ73714.1"/>
    </source>
</evidence>
<dbReference type="OrthoDB" id="424974at2759"/>
<sequence length="293" mass="32096">MDRRSTNGALRLGCFFAQLAVGARLATSEVCRRLGMDASMLEELAGHWTDASIASLYYSNFLENRSMLSLQAVAYLALSGRTAGNFRSVNSLVDHSIIALRQLRLHLDVDAVPAPTVAPATEWETKASREIRKRVCWALCICHCHLAGRGERRTTERVRALPPGASAVLDVLCAAWTLARRSGTATWPTLLLSPTSTFSSTSPESSTKPASRRNSRRISSQHNEQHWFDCSSRQIKPLPILPSCAPSLASRPRTGSCASFAYRPILGPRKRSKPHGSCCARCRPYKSTKGTIG</sequence>
<name>A0A2T0A6R3_RHOTO</name>